<comment type="caution">
    <text evidence="1">The sequence shown here is derived from an EMBL/GenBank/DDBJ whole genome shotgun (WGS) entry which is preliminary data.</text>
</comment>
<gene>
    <name evidence="1" type="ORF">C7R92_30320</name>
</gene>
<evidence type="ECO:0000313" key="1">
    <source>
        <dbReference type="EMBL" id="PSK02342.1"/>
    </source>
</evidence>
<evidence type="ECO:0000313" key="2">
    <source>
        <dbReference type="Proteomes" id="UP000241645"/>
    </source>
</evidence>
<dbReference type="RefSeq" id="WP_106836703.1">
    <property type="nucleotide sequence ID" value="NZ_JARMEW010000048.1"/>
</dbReference>
<name>A0ABX5FHA3_9BACL</name>
<sequence>MQAGRDAKKDLEMCGAATDGPWEWSVFSRFIMGKDTVVATILEGDEVTSDIIAVSDEDAKFIVDSRVALPHWIQRAVAAEEEVKRLQTAVFNTYPQMITDRDNALIAAKKREEKLTEALRMVTRELESEGTDRQIARRMRKVAYDTLKELRFV</sequence>
<proteinExistence type="predicted"/>
<dbReference type="Proteomes" id="UP000241645">
    <property type="component" value="Unassembled WGS sequence"/>
</dbReference>
<reference evidence="1 2" key="1">
    <citation type="submission" date="2018-03" db="EMBL/GenBank/DDBJ databases">
        <title>Brevisbacillus phylogenomics.</title>
        <authorList>
            <person name="Dunlap C."/>
        </authorList>
    </citation>
    <scope>NUCLEOTIDE SEQUENCE [LARGE SCALE GENOMIC DNA]</scope>
    <source>
        <strain evidence="1 2">NRRL B-41110</strain>
    </source>
</reference>
<protein>
    <submittedName>
        <fullName evidence="1">Uncharacterized protein</fullName>
    </submittedName>
</protein>
<keyword evidence="2" id="KW-1185">Reference proteome</keyword>
<dbReference type="GeneID" id="95754369"/>
<organism evidence="1 2">
    <name type="scientific">Brevibacillus porteri</name>
    <dbReference type="NCBI Taxonomy" id="2126350"/>
    <lineage>
        <taxon>Bacteria</taxon>
        <taxon>Bacillati</taxon>
        <taxon>Bacillota</taxon>
        <taxon>Bacilli</taxon>
        <taxon>Bacillales</taxon>
        <taxon>Paenibacillaceae</taxon>
        <taxon>Brevibacillus</taxon>
    </lineage>
</organism>
<accession>A0ABX5FHA3</accession>
<dbReference type="EMBL" id="PXZO01000069">
    <property type="protein sequence ID" value="PSK02342.1"/>
    <property type="molecule type" value="Genomic_DNA"/>
</dbReference>